<dbReference type="PANTHER" id="PTHR46123:SF4">
    <property type="entry name" value="MIX-TYPE HOMEOBOX GENE 1-RELATED"/>
    <property type="match status" value="1"/>
</dbReference>
<dbReference type="InterPro" id="IPR009057">
    <property type="entry name" value="Homeodomain-like_sf"/>
</dbReference>
<evidence type="ECO:0000256" key="7">
    <source>
        <dbReference type="SAM" id="MobiDB-lite"/>
    </source>
</evidence>
<comment type="subcellular location">
    <subcellularLocation>
        <location evidence="1 5 6">Nucleus</location>
    </subcellularLocation>
</comment>
<dbReference type="AlphaFoldDB" id="A0A1X2I4G6"/>
<sequence length="668" mass="73626">MSTTDAITANSNIDNATTLTSTNNTTNSDPSNLDAPTTSVRKRTRATAEQLSVLEDTFAANVSPNSKLRKELSERLQMSERSIQIWFQNRRAKVKHMQKRAQMQMQQASIRAQLYHYHQQQYGIQPYGGGAPIMPLPQQQQQQQQQVYPRIPLPRSSSVDSSSLPQQQMSSSTSTMSTPPASTSSSCTSSASPNASLESLIPPTNHLSYPLQDTTDFPDYLHGGPLSPSPSPHHVYSPSACLSYPPHPPSQMDPNTVTPSSSLPSLVAVPDAGPTAMLATPPSSMTPGNLTSTPATTPPLALVDQATVSPQDIWPSSVRPDEHVMRSQSVAAGSSSLQSKHGNSTDLPTPHPIERSLSNPPMTTIDPSNLMMNGNTSTTSTSPTLATTSNVTAHSSDMNLGLQEQQTSLSKPPSTNTDIHLNCTTLTIGTWHRFKLRASDLVCVFKNNVFEWRIEDAGCHFKMEIPLSSVASIDFVEDNNVLADVHFDISESPSFYMETTTTTTTGSHWVQCSDFTEGKQASRFFRHSLKGVSQHLKQDLVMLMDQCPETRRWVRFVEQQQQQQTSQPQYHQPHFPQQHQQQPQPQLTSYYPTPDYIPQSHPHHPHPSVTTHDPMLMTTTADLSMTSPDMAFSSSMYIPPTPSSYWSSMYQMPSPQTPMMMGASSYLV</sequence>
<feature type="region of interest" description="Disordered" evidence="7">
    <location>
        <begin position="16"/>
        <end position="38"/>
    </location>
</feature>
<dbReference type="PROSITE" id="PS50071">
    <property type="entry name" value="HOMEOBOX_2"/>
    <property type="match status" value="1"/>
</dbReference>
<name>A0A1X2I4G6_9FUNG</name>
<protein>
    <recommendedName>
        <fullName evidence="8">Homeobox domain-containing protein</fullName>
    </recommendedName>
</protein>
<dbReference type="OrthoDB" id="6159439at2759"/>
<evidence type="ECO:0000313" key="9">
    <source>
        <dbReference type="EMBL" id="ORZ09186.1"/>
    </source>
</evidence>
<feature type="DNA-binding region" description="Homeobox" evidence="5">
    <location>
        <begin position="39"/>
        <end position="98"/>
    </location>
</feature>
<evidence type="ECO:0000256" key="4">
    <source>
        <dbReference type="ARBA" id="ARBA00023242"/>
    </source>
</evidence>
<evidence type="ECO:0000256" key="2">
    <source>
        <dbReference type="ARBA" id="ARBA00023125"/>
    </source>
</evidence>
<dbReference type="InterPro" id="IPR001356">
    <property type="entry name" value="HD"/>
</dbReference>
<feature type="compositionally biased region" description="Polar residues" evidence="7">
    <location>
        <begin position="326"/>
        <end position="347"/>
    </location>
</feature>
<accession>A0A1X2I4G6</accession>
<dbReference type="SMART" id="SM00389">
    <property type="entry name" value="HOX"/>
    <property type="match status" value="1"/>
</dbReference>
<gene>
    <name evidence="9" type="ORF">BCR42DRAFT_455117</name>
</gene>
<organism evidence="9 10">
    <name type="scientific">Absidia repens</name>
    <dbReference type="NCBI Taxonomy" id="90262"/>
    <lineage>
        <taxon>Eukaryota</taxon>
        <taxon>Fungi</taxon>
        <taxon>Fungi incertae sedis</taxon>
        <taxon>Mucoromycota</taxon>
        <taxon>Mucoromycotina</taxon>
        <taxon>Mucoromycetes</taxon>
        <taxon>Mucorales</taxon>
        <taxon>Cunninghamellaceae</taxon>
        <taxon>Absidia</taxon>
    </lineage>
</organism>
<dbReference type="EMBL" id="MCGE01000028">
    <property type="protein sequence ID" value="ORZ09186.1"/>
    <property type="molecule type" value="Genomic_DNA"/>
</dbReference>
<feature type="region of interest" description="Disordered" evidence="7">
    <location>
        <begin position="128"/>
        <end position="238"/>
    </location>
</feature>
<feature type="compositionally biased region" description="Polar residues" evidence="7">
    <location>
        <begin position="205"/>
        <end position="215"/>
    </location>
</feature>
<dbReference type="Pfam" id="PF00046">
    <property type="entry name" value="Homeodomain"/>
    <property type="match status" value="1"/>
</dbReference>
<keyword evidence="2 5" id="KW-0238">DNA-binding</keyword>
<feature type="compositionally biased region" description="Low complexity" evidence="7">
    <location>
        <begin position="376"/>
        <end position="388"/>
    </location>
</feature>
<dbReference type="Proteomes" id="UP000193560">
    <property type="component" value="Unassembled WGS sequence"/>
</dbReference>
<feature type="domain" description="Homeobox" evidence="8">
    <location>
        <begin position="37"/>
        <end position="97"/>
    </location>
</feature>
<dbReference type="Pfam" id="PF24818">
    <property type="entry name" value="PH_TRF2_HOY1"/>
    <property type="match status" value="1"/>
</dbReference>
<feature type="region of interest" description="Disordered" evidence="7">
    <location>
        <begin position="558"/>
        <end position="609"/>
    </location>
</feature>
<feature type="region of interest" description="Disordered" evidence="7">
    <location>
        <begin position="315"/>
        <end position="388"/>
    </location>
</feature>
<dbReference type="InterPro" id="IPR017970">
    <property type="entry name" value="Homeobox_CS"/>
</dbReference>
<comment type="caution">
    <text evidence="9">The sequence shown here is derived from an EMBL/GenBank/DDBJ whole genome shotgun (WGS) entry which is preliminary data.</text>
</comment>
<dbReference type="PANTHER" id="PTHR46123">
    <property type="entry name" value="MIX-TYPE HOMEOBOX GENE 1-RELATED"/>
    <property type="match status" value="1"/>
</dbReference>
<evidence type="ECO:0000256" key="3">
    <source>
        <dbReference type="ARBA" id="ARBA00023155"/>
    </source>
</evidence>
<dbReference type="CDD" id="cd00086">
    <property type="entry name" value="homeodomain"/>
    <property type="match status" value="1"/>
</dbReference>
<keyword evidence="10" id="KW-1185">Reference proteome</keyword>
<evidence type="ECO:0000313" key="10">
    <source>
        <dbReference type="Proteomes" id="UP000193560"/>
    </source>
</evidence>
<feature type="compositionally biased region" description="Low complexity" evidence="7">
    <location>
        <begin position="156"/>
        <end position="196"/>
    </location>
</feature>
<feature type="compositionally biased region" description="Low complexity" evidence="7">
    <location>
        <begin position="16"/>
        <end position="34"/>
    </location>
</feature>
<reference evidence="9 10" key="1">
    <citation type="submission" date="2016-07" db="EMBL/GenBank/DDBJ databases">
        <title>Pervasive Adenine N6-methylation of Active Genes in Fungi.</title>
        <authorList>
            <consortium name="DOE Joint Genome Institute"/>
            <person name="Mondo S.J."/>
            <person name="Dannebaum R.O."/>
            <person name="Kuo R.C."/>
            <person name="Labutti K."/>
            <person name="Haridas S."/>
            <person name="Kuo A."/>
            <person name="Salamov A."/>
            <person name="Ahrendt S.R."/>
            <person name="Lipzen A."/>
            <person name="Sullivan W."/>
            <person name="Andreopoulos W.B."/>
            <person name="Clum A."/>
            <person name="Lindquist E."/>
            <person name="Daum C."/>
            <person name="Ramamoorthy G.K."/>
            <person name="Gryganskyi A."/>
            <person name="Culley D."/>
            <person name="Magnuson J.K."/>
            <person name="James T.Y."/>
            <person name="O'Malley M.A."/>
            <person name="Stajich J.E."/>
            <person name="Spatafora J.W."/>
            <person name="Visel A."/>
            <person name="Grigoriev I.V."/>
        </authorList>
    </citation>
    <scope>NUCLEOTIDE SEQUENCE [LARGE SCALE GENOMIC DNA]</scope>
    <source>
        <strain evidence="9 10">NRRL 1336</strain>
    </source>
</reference>
<dbReference type="GO" id="GO:0000977">
    <property type="term" value="F:RNA polymerase II transcription regulatory region sequence-specific DNA binding"/>
    <property type="evidence" value="ECO:0007669"/>
    <property type="project" value="TreeGrafter"/>
</dbReference>
<dbReference type="STRING" id="90262.A0A1X2I4G6"/>
<dbReference type="PROSITE" id="PS00027">
    <property type="entry name" value="HOMEOBOX_1"/>
    <property type="match status" value="1"/>
</dbReference>
<proteinExistence type="predicted"/>
<evidence type="ECO:0000256" key="6">
    <source>
        <dbReference type="RuleBase" id="RU000682"/>
    </source>
</evidence>
<evidence type="ECO:0000256" key="1">
    <source>
        <dbReference type="ARBA" id="ARBA00004123"/>
    </source>
</evidence>
<keyword evidence="4 5" id="KW-0539">Nucleus</keyword>
<feature type="compositionally biased region" description="Low complexity" evidence="7">
    <location>
        <begin position="559"/>
        <end position="586"/>
    </location>
</feature>
<dbReference type="SUPFAM" id="SSF46689">
    <property type="entry name" value="Homeodomain-like"/>
    <property type="match status" value="1"/>
</dbReference>
<dbReference type="InterPro" id="IPR051306">
    <property type="entry name" value="Homeobox_regulator"/>
</dbReference>
<dbReference type="GO" id="GO:0000981">
    <property type="term" value="F:DNA-binding transcription factor activity, RNA polymerase II-specific"/>
    <property type="evidence" value="ECO:0007669"/>
    <property type="project" value="InterPro"/>
</dbReference>
<evidence type="ECO:0000259" key="8">
    <source>
        <dbReference type="PROSITE" id="PS50071"/>
    </source>
</evidence>
<feature type="compositionally biased region" description="Low complexity" evidence="7">
    <location>
        <begin position="220"/>
        <end position="238"/>
    </location>
</feature>
<feature type="compositionally biased region" description="Polar residues" evidence="7">
    <location>
        <begin position="356"/>
        <end position="375"/>
    </location>
</feature>
<dbReference type="GO" id="GO:0005634">
    <property type="term" value="C:nucleus"/>
    <property type="evidence" value="ECO:0007669"/>
    <property type="project" value="UniProtKB-SubCell"/>
</dbReference>
<dbReference type="InterPro" id="IPR057939">
    <property type="entry name" value="TRF2_HOY1_PH"/>
</dbReference>
<keyword evidence="3 5" id="KW-0371">Homeobox</keyword>
<evidence type="ECO:0000256" key="5">
    <source>
        <dbReference type="PROSITE-ProRule" id="PRU00108"/>
    </source>
</evidence>
<dbReference type="Gene3D" id="1.10.10.60">
    <property type="entry name" value="Homeodomain-like"/>
    <property type="match status" value="1"/>
</dbReference>